<accession>A0ABW4C5I1</accession>
<evidence type="ECO:0000256" key="3">
    <source>
        <dbReference type="SAM" id="MobiDB-lite"/>
    </source>
</evidence>
<dbReference type="EMBL" id="JBHTNU010000001">
    <property type="protein sequence ID" value="MFD1425499.1"/>
    <property type="molecule type" value="Genomic_DNA"/>
</dbReference>
<evidence type="ECO:0000313" key="5">
    <source>
        <dbReference type="Proteomes" id="UP001597282"/>
    </source>
</evidence>
<feature type="compositionally biased region" description="Basic and acidic residues" evidence="3">
    <location>
        <begin position="124"/>
        <end position="147"/>
    </location>
</feature>
<reference evidence="5" key="1">
    <citation type="journal article" date="2019" name="Int. J. Syst. Evol. Microbiol.">
        <title>The Global Catalogue of Microorganisms (GCM) 10K type strain sequencing project: providing services to taxonomists for standard genome sequencing and annotation.</title>
        <authorList>
            <consortium name="The Broad Institute Genomics Platform"/>
            <consortium name="The Broad Institute Genome Sequencing Center for Infectious Disease"/>
            <person name="Wu L."/>
            <person name="Ma J."/>
        </authorList>
    </citation>
    <scope>NUCLEOTIDE SEQUENCE [LARGE SCALE GENOMIC DNA]</scope>
    <source>
        <strain evidence="5">S1</strain>
    </source>
</reference>
<sequence>MEQIQRFTATVTEDVAKSRLLKMSTGSSGIELSIAKEGDTPDFYSTRALKKGDKVTVTIRGAIAWPVEAGEEITAGSKVAVGEGGKIVAAESGGIGYISSTVAAGGIANMIRTGSGPQGPQGPKGDKGAKGDPGEQGPKGDKGDPGKDGAPTQAEWDALVERVDALEGGGGGS</sequence>
<dbReference type="InterPro" id="IPR022741">
    <property type="entry name" value="Phage_B103_Gp8"/>
</dbReference>
<comment type="subcellular location">
    <subcellularLocation>
        <location evidence="1">Virion</location>
    </subcellularLocation>
</comment>
<dbReference type="Proteomes" id="UP001597282">
    <property type="component" value="Unassembled WGS sequence"/>
</dbReference>
<comment type="caution">
    <text evidence="4">The sequence shown here is derived from an EMBL/GenBank/DDBJ whole genome shotgun (WGS) entry which is preliminary data.</text>
</comment>
<feature type="region of interest" description="Disordered" evidence="3">
    <location>
        <begin position="109"/>
        <end position="155"/>
    </location>
</feature>
<evidence type="ECO:0000313" key="4">
    <source>
        <dbReference type="EMBL" id="MFD1425499.1"/>
    </source>
</evidence>
<keyword evidence="5" id="KW-1185">Reference proteome</keyword>
<keyword evidence="2" id="KW-0945">Host-virus interaction</keyword>
<protein>
    <submittedName>
        <fullName evidence="4">Head fiber protein</fullName>
    </submittedName>
</protein>
<name>A0ABW4C5I1_9BACL</name>
<organism evidence="4 5">
    <name type="scientific">Kroppenstedtia sanguinis</name>
    <dbReference type="NCBI Taxonomy" id="1380684"/>
    <lineage>
        <taxon>Bacteria</taxon>
        <taxon>Bacillati</taxon>
        <taxon>Bacillota</taxon>
        <taxon>Bacilli</taxon>
        <taxon>Bacillales</taxon>
        <taxon>Thermoactinomycetaceae</taxon>
        <taxon>Kroppenstedtia</taxon>
    </lineage>
</organism>
<dbReference type="RefSeq" id="WP_380162291.1">
    <property type="nucleotide sequence ID" value="NZ_JBHTNU010000001.1"/>
</dbReference>
<gene>
    <name evidence="4" type="ORF">ACFQ4Y_00945</name>
</gene>
<evidence type="ECO:0000256" key="1">
    <source>
        <dbReference type="ARBA" id="ARBA00004328"/>
    </source>
</evidence>
<proteinExistence type="predicted"/>
<dbReference type="Pfam" id="PF11133">
    <property type="entry name" value="Phage_head_fibr"/>
    <property type="match status" value="1"/>
</dbReference>
<evidence type="ECO:0000256" key="2">
    <source>
        <dbReference type="ARBA" id="ARBA00022581"/>
    </source>
</evidence>